<evidence type="ECO:0000256" key="3">
    <source>
        <dbReference type="ARBA" id="ARBA00022737"/>
    </source>
</evidence>
<accession>A0A927R9B7</accession>
<dbReference type="PANTHER" id="PTHR32479:SF19">
    <property type="entry name" value="ANAEROBIC GLYCEROL-3-PHOSPHATE DEHYDROGENASE SUBUNIT C"/>
    <property type="match status" value="1"/>
</dbReference>
<dbReference type="InterPro" id="IPR004017">
    <property type="entry name" value="Cys_rich_dom"/>
</dbReference>
<dbReference type="PANTHER" id="PTHR32479">
    <property type="entry name" value="GLYCOLATE OXIDASE IRON-SULFUR SUBUNIT"/>
    <property type="match status" value="1"/>
</dbReference>
<sequence length="200" mass="21405">MNAVPALGVETSRAGTGVQQEYGDLLRDDPQWAQWAQWAARRYATSANSPNFPRARRGTPSTPASLITTPVTWPTQGIRRQRREVLATVSGLAVHAIAEAELCCGSAGVFNLVQAETAEELGRRKVANVAATSRMSSLPPTRAACCRSAATSTRACPHPPGAASRRLDPWCAGGLQGRLRMRPRTLTVTCSLLFTGLPLL</sequence>
<evidence type="ECO:0000313" key="8">
    <source>
        <dbReference type="EMBL" id="MBE1603825.1"/>
    </source>
</evidence>
<gene>
    <name evidence="8" type="ORF">HEB94_000673</name>
</gene>
<evidence type="ECO:0000256" key="6">
    <source>
        <dbReference type="SAM" id="MobiDB-lite"/>
    </source>
</evidence>
<reference evidence="8" key="1">
    <citation type="submission" date="2020-10" db="EMBL/GenBank/DDBJ databases">
        <title>Sequencing the genomes of 1000 actinobacteria strains.</title>
        <authorList>
            <person name="Klenk H.-P."/>
        </authorList>
    </citation>
    <scope>NUCLEOTIDE SEQUENCE</scope>
    <source>
        <strain evidence="8">DSM 45354</strain>
    </source>
</reference>
<dbReference type="EMBL" id="JADBEM010000001">
    <property type="protein sequence ID" value="MBE1603825.1"/>
    <property type="molecule type" value="Genomic_DNA"/>
</dbReference>
<keyword evidence="5" id="KW-0411">Iron-sulfur</keyword>
<evidence type="ECO:0000313" key="9">
    <source>
        <dbReference type="Proteomes" id="UP000638648"/>
    </source>
</evidence>
<evidence type="ECO:0000259" key="7">
    <source>
        <dbReference type="Pfam" id="PF02754"/>
    </source>
</evidence>
<dbReference type="RefSeq" id="WP_202896080.1">
    <property type="nucleotide sequence ID" value="NZ_BAABJL010000167.1"/>
</dbReference>
<evidence type="ECO:0000256" key="1">
    <source>
        <dbReference type="ARBA" id="ARBA00022485"/>
    </source>
</evidence>
<dbReference type="AlphaFoldDB" id="A0A927R9B7"/>
<name>A0A927R9B7_9ACTN</name>
<dbReference type="GO" id="GO:0051539">
    <property type="term" value="F:4 iron, 4 sulfur cluster binding"/>
    <property type="evidence" value="ECO:0007669"/>
    <property type="project" value="UniProtKB-KW"/>
</dbReference>
<feature type="region of interest" description="Disordered" evidence="6">
    <location>
        <begin position="48"/>
        <end position="69"/>
    </location>
</feature>
<feature type="compositionally biased region" description="Polar residues" evidence="6">
    <location>
        <begin position="59"/>
        <end position="69"/>
    </location>
</feature>
<dbReference type="GO" id="GO:0046872">
    <property type="term" value="F:metal ion binding"/>
    <property type="evidence" value="ECO:0007669"/>
    <property type="project" value="UniProtKB-KW"/>
</dbReference>
<protein>
    <recommendedName>
        <fullName evidence="7">Cysteine-rich domain-containing protein</fullName>
    </recommendedName>
</protein>
<dbReference type="Pfam" id="PF02754">
    <property type="entry name" value="CCG"/>
    <property type="match status" value="1"/>
</dbReference>
<dbReference type="Proteomes" id="UP000638648">
    <property type="component" value="Unassembled WGS sequence"/>
</dbReference>
<comment type="caution">
    <text evidence="8">The sequence shown here is derived from an EMBL/GenBank/DDBJ whole genome shotgun (WGS) entry which is preliminary data.</text>
</comment>
<evidence type="ECO:0000256" key="2">
    <source>
        <dbReference type="ARBA" id="ARBA00022723"/>
    </source>
</evidence>
<proteinExistence type="predicted"/>
<evidence type="ECO:0000256" key="4">
    <source>
        <dbReference type="ARBA" id="ARBA00023004"/>
    </source>
</evidence>
<feature type="domain" description="Cysteine-rich" evidence="7">
    <location>
        <begin position="81"/>
        <end position="132"/>
    </location>
</feature>
<keyword evidence="4" id="KW-0408">Iron</keyword>
<keyword evidence="2" id="KW-0479">Metal-binding</keyword>
<organism evidence="8 9">
    <name type="scientific">Actinopolymorpha pittospori</name>
    <dbReference type="NCBI Taxonomy" id="648752"/>
    <lineage>
        <taxon>Bacteria</taxon>
        <taxon>Bacillati</taxon>
        <taxon>Actinomycetota</taxon>
        <taxon>Actinomycetes</taxon>
        <taxon>Propionibacteriales</taxon>
        <taxon>Actinopolymorphaceae</taxon>
        <taxon>Actinopolymorpha</taxon>
    </lineage>
</organism>
<keyword evidence="9" id="KW-1185">Reference proteome</keyword>
<evidence type="ECO:0000256" key="5">
    <source>
        <dbReference type="ARBA" id="ARBA00023014"/>
    </source>
</evidence>
<keyword evidence="3" id="KW-0677">Repeat</keyword>
<dbReference type="GO" id="GO:0016491">
    <property type="term" value="F:oxidoreductase activity"/>
    <property type="evidence" value="ECO:0007669"/>
    <property type="project" value="UniProtKB-ARBA"/>
</dbReference>
<keyword evidence="1" id="KW-0004">4Fe-4S</keyword>